<proteinExistence type="predicted"/>
<evidence type="ECO:0000256" key="6">
    <source>
        <dbReference type="SAM" id="MobiDB-lite"/>
    </source>
</evidence>
<feature type="transmembrane region" description="Helical" evidence="7">
    <location>
        <begin position="631"/>
        <end position="657"/>
    </location>
</feature>
<keyword evidence="2" id="KW-0813">Transport</keyword>
<feature type="compositionally biased region" description="Low complexity" evidence="6">
    <location>
        <begin position="396"/>
        <end position="405"/>
    </location>
</feature>
<feature type="region of interest" description="Disordered" evidence="6">
    <location>
        <begin position="323"/>
        <end position="369"/>
    </location>
</feature>
<keyword evidence="4 7" id="KW-1133">Transmembrane helix</keyword>
<dbReference type="CDD" id="cd00267">
    <property type="entry name" value="ABC_ATPase"/>
    <property type="match status" value="1"/>
</dbReference>
<evidence type="ECO:0000256" key="3">
    <source>
        <dbReference type="ARBA" id="ARBA00022692"/>
    </source>
</evidence>
<reference evidence="8" key="1">
    <citation type="submission" date="2021-01" db="EMBL/GenBank/DDBJ databases">
        <authorList>
            <person name="Corre E."/>
            <person name="Pelletier E."/>
            <person name="Niang G."/>
            <person name="Scheremetjew M."/>
            <person name="Finn R."/>
            <person name="Kale V."/>
            <person name="Holt S."/>
            <person name="Cochrane G."/>
            <person name="Meng A."/>
            <person name="Brown T."/>
            <person name="Cohen L."/>
        </authorList>
    </citation>
    <scope>NUCLEOTIDE SEQUENCE</scope>
    <source>
        <strain evidence="8">PLY429</strain>
    </source>
</reference>
<comment type="subcellular location">
    <subcellularLocation>
        <location evidence="1">Membrane</location>
        <topology evidence="1">Multi-pass membrane protein</topology>
    </subcellularLocation>
</comment>
<evidence type="ECO:0000256" key="2">
    <source>
        <dbReference type="ARBA" id="ARBA00022448"/>
    </source>
</evidence>
<feature type="compositionally biased region" description="Low complexity" evidence="6">
    <location>
        <begin position="449"/>
        <end position="469"/>
    </location>
</feature>
<evidence type="ECO:0008006" key="9">
    <source>
        <dbReference type="Google" id="ProtNLM"/>
    </source>
</evidence>
<feature type="compositionally biased region" description="Polar residues" evidence="6">
    <location>
        <begin position="298"/>
        <end position="316"/>
    </location>
</feature>
<feature type="transmembrane region" description="Helical" evidence="7">
    <location>
        <begin position="712"/>
        <end position="733"/>
    </location>
</feature>
<dbReference type="InterPro" id="IPR050352">
    <property type="entry name" value="ABCG_transporters"/>
</dbReference>
<protein>
    <recommendedName>
        <fullName evidence="9">ABC transporter family G domain-containing protein</fullName>
    </recommendedName>
</protein>
<gene>
    <name evidence="8" type="ORF">TCHU04912_LOCUS17426</name>
</gene>
<accession>A0A7S1T152</accession>
<dbReference type="PANTHER" id="PTHR48041">
    <property type="entry name" value="ABC TRANSPORTER G FAMILY MEMBER 28"/>
    <property type="match status" value="1"/>
</dbReference>
<feature type="compositionally biased region" description="Polar residues" evidence="6">
    <location>
        <begin position="423"/>
        <end position="436"/>
    </location>
</feature>
<feature type="compositionally biased region" description="Polar residues" evidence="6">
    <location>
        <begin position="341"/>
        <end position="361"/>
    </location>
</feature>
<name>A0A7S1T152_9CHLO</name>
<feature type="transmembrane region" description="Helical" evidence="7">
    <location>
        <begin position="677"/>
        <end position="700"/>
    </location>
</feature>
<evidence type="ECO:0000313" key="8">
    <source>
        <dbReference type="EMBL" id="CAD9215186.1"/>
    </source>
</evidence>
<evidence type="ECO:0000256" key="4">
    <source>
        <dbReference type="ARBA" id="ARBA00022989"/>
    </source>
</evidence>
<dbReference type="GO" id="GO:0016020">
    <property type="term" value="C:membrane"/>
    <property type="evidence" value="ECO:0007669"/>
    <property type="project" value="UniProtKB-SubCell"/>
</dbReference>
<evidence type="ECO:0000256" key="7">
    <source>
        <dbReference type="SAM" id="Phobius"/>
    </source>
</evidence>
<evidence type="ECO:0000256" key="1">
    <source>
        <dbReference type="ARBA" id="ARBA00004141"/>
    </source>
</evidence>
<feature type="region of interest" description="Disordered" evidence="6">
    <location>
        <begin position="417"/>
        <end position="436"/>
    </location>
</feature>
<dbReference type="EMBL" id="HBGG01033296">
    <property type="protein sequence ID" value="CAD9215186.1"/>
    <property type="molecule type" value="Transcribed_RNA"/>
</dbReference>
<feature type="transmembrane region" description="Helical" evidence="7">
    <location>
        <begin position="560"/>
        <end position="576"/>
    </location>
</feature>
<feature type="transmembrane region" description="Helical" evidence="7">
    <location>
        <begin position="588"/>
        <end position="610"/>
    </location>
</feature>
<dbReference type="Gene3D" id="3.40.50.300">
    <property type="entry name" value="P-loop containing nucleotide triphosphate hydrolases"/>
    <property type="match status" value="1"/>
</dbReference>
<evidence type="ECO:0000256" key="5">
    <source>
        <dbReference type="ARBA" id="ARBA00023136"/>
    </source>
</evidence>
<sequence>MSLGDCYWKFPNSLYTSSLPFRSKDVGRANDVLSASESRRLSVATQLVSARPKVLLLSEVTEGLPPAEADYLLTSLRSHVETYLHTVVISMPEYPSASSAGNGSSTLTPKNLDALVLGAGGRSVYFGPIEDLTSHFSSIGYSPCSEEDNLCICCRALDPFAAALKLISVDEAAAIKSAEALELSKESIPRTPPNALVPSGRKLKKCNSKMRELPIPRSCQTSHTGMEHPVYLISLLAAGLPLSSHEADSEGVSHRVLGSETESIFGSPIGCTSDQSGKTSQTQAAISEYTISPTATAIMSSPEQSSQKYAERSSSACGVRARNINSSDPLQLRKAAHKGSTRSQVSSPSGRMKSKSMSPSVADTPGSGGYPFSEFLSSSAFSSESASSDMPEKENSSPNSPGSSSLRHFQQAEDFGGFCFPAGTQTPSTDRSRSTASVANCSSGFFNGNTSQGSSSSSHSPASSARPGGRNAATAASETFTSKAAYDHIDDNAKSAALFDGVIPKGTVGNGCFPELASNMMNGGKAKNPTAHSIDRRPFARAEITWVLTQRAMRAATRDFSGLPMLFLTLLYYLLVYGNTPKDDSPAWLWMTTMSVLLPGYGLVCGIQGIKMWCENHRIASIENQKGYYSMYAWVIAQVVCQLFCRMGCSFLSAIAFQSICQLAAAHSTNWGAETLQMAFLDALTVSMYGLFMWSCGCVCATTTQTAYQAGILLVAVSYLVLFPAFFAIISLGDDS</sequence>
<organism evidence="8">
    <name type="scientific">Tetraselmis chuii</name>
    <dbReference type="NCBI Taxonomy" id="63592"/>
    <lineage>
        <taxon>Eukaryota</taxon>
        <taxon>Viridiplantae</taxon>
        <taxon>Chlorophyta</taxon>
        <taxon>core chlorophytes</taxon>
        <taxon>Chlorodendrophyceae</taxon>
        <taxon>Chlorodendrales</taxon>
        <taxon>Chlorodendraceae</taxon>
        <taxon>Tetraselmis</taxon>
    </lineage>
</organism>
<dbReference type="AlphaFoldDB" id="A0A7S1T152"/>
<dbReference type="PANTHER" id="PTHR48041:SF134">
    <property type="entry name" value="ABC TRANSPORTER G FAMILY"/>
    <property type="match status" value="1"/>
</dbReference>
<keyword evidence="3 7" id="KW-0812">Transmembrane</keyword>
<feature type="region of interest" description="Disordered" evidence="6">
    <location>
        <begin position="449"/>
        <end position="476"/>
    </location>
</feature>
<feature type="region of interest" description="Disordered" evidence="6">
    <location>
        <begin position="298"/>
        <end position="317"/>
    </location>
</feature>
<feature type="region of interest" description="Disordered" evidence="6">
    <location>
        <begin position="383"/>
        <end position="407"/>
    </location>
</feature>
<dbReference type="GO" id="GO:0042626">
    <property type="term" value="F:ATPase-coupled transmembrane transporter activity"/>
    <property type="evidence" value="ECO:0007669"/>
    <property type="project" value="TreeGrafter"/>
</dbReference>
<dbReference type="InterPro" id="IPR027417">
    <property type="entry name" value="P-loop_NTPase"/>
</dbReference>
<keyword evidence="5 7" id="KW-0472">Membrane</keyword>